<dbReference type="Proteomes" id="UP000000314">
    <property type="component" value="Chromosome 2"/>
</dbReference>
<accession>C4R247</accession>
<dbReference type="RefSeq" id="XP_002491851.1">
    <property type="nucleotide sequence ID" value="XM_002491806.1"/>
</dbReference>
<feature type="transmembrane region" description="Helical" evidence="1">
    <location>
        <begin position="33"/>
        <end position="51"/>
    </location>
</feature>
<evidence type="ECO:0000256" key="1">
    <source>
        <dbReference type="SAM" id="Phobius"/>
    </source>
</evidence>
<keyword evidence="3" id="KW-1185">Reference proteome</keyword>
<gene>
    <name evidence="2" type="ordered locus">PAS_chr2-2_0335</name>
</gene>
<proteinExistence type="predicted"/>
<sequence length="71" mass="7757">MSSEKPVSKYLLEHPESNPAQAWVADRVATRPALAALTGLLASFPVIKVFASNAVPLIMWREGRAQPTNVR</sequence>
<dbReference type="GeneID" id="8198235"/>
<keyword evidence="1" id="KW-0812">Transmembrane</keyword>
<dbReference type="HOGENOM" id="CLU_2740890_0_0_1"/>
<dbReference type="AlphaFoldDB" id="C4R247"/>
<organism evidence="2 3">
    <name type="scientific">Komagataella phaffii (strain GS115 / ATCC 20864)</name>
    <name type="common">Yeast</name>
    <name type="synonym">Pichia pastoris</name>
    <dbReference type="NCBI Taxonomy" id="644223"/>
    <lineage>
        <taxon>Eukaryota</taxon>
        <taxon>Fungi</taxon>
        <taxon>Dikarya</taxon>
        <taxon>Ascomycota</taxon>
        <taxon>Saccharomycotina</taxon>
        <taxon>Pichiomycetes</taxon>
        <taxon>Pichiales</taxon>
        <taxon>Pichiaceae</taxon>
        <taxon>Komagataella</taxon>
    </lineage>
</organism>
<keyword evidence="1" id="KW-1133">Transmembrane helix</keyword>
<dbReference type="EMBL" id="FN392320">
    <property type="protein sequence ID" value="CAY69571.1"/>
    <property type="molecule type" value="Genomic_DNA"/>
</dbReference>
<dbReference type="OrthoDB" id="376826at2759"/>
<keyword evidence="1" id="KW-0472">Membrane</keyword>
<protein>
    <submittedName>
        <fullName evidence="2">Uncharacterized protein</fullName>
    </submittedName>
</protein>
<dbReference type="KEGG" id="ppa:PAS_chr2-2_0335"/>
<name>C4R247_KOMPG</name>
<reference evidence="2 3" key="1">
    <citation type="journal article" date="2009" name="Nat. Biotechnol.">
        <title>Genome sequence of the recombinant protein production host Pichia pastoris.</title>
        <authorList>
            <person name="De Schutter K."/>
            <person name="Lin Y.C."/>
            <person name="Tiels P."/>
            <person name="Van Hecke A."/>
            <person name="Glinka S."/>
            <person name="Weber-Lehmann J."/>
            <person name="Rouze P."/>
            <person name="Van de Peer Y."/>
            <person name="Callewaert N."/>
        </authorList>
    </citation>
    <scope>NUCLEOTIDE SEQUENCE [LARGE SCALE GENOMIC DNA]</scope>
    <source>
        <strain evidence="3">GS115 / ATCC 20864</strain>
    </source>
</reference>
<dbReference type="eggNOG" id="ENOG502SFDD">
    <property type="taxonomic scope" value="Eukaryota"/>
</dbReference>
<evidence type="ECO:0000313" key="2">
    <source>
        <dbReference type="EMBL" id="CAY69571.1"/>
    </source>
</evidence>
<evidence type="ECO:0000313" key="3">
    <source>
        <dbReference type="Proteomes" id="UP000000314"/>
    </source>
</evidence>
<dbReference type="InParanoid" id="C4R247"/>